<name>A0A9R1WJA7_LACSA</name>
<organism evidence="7 8">
    <name type="scientific">Lactuca sativa</name>
    <name type="common">Garden lettuce</name>
    <dbReference type="NCBI Taxonomy" id="4236"/>
    <lineage>
        <taxon>Eukaryota</taxon>
        <taxon>Viridiplantae</taxon>
        <taxon>Streptophyta</taxon>
        <taxon>Embryophyta</taxon>
        <taxon>Tracheophyta</taxon>
        <taxon>Spermatophyta</taxon>
        <taxon>Magnoliopsida</taxon>
        <taxon>eudicotyledons</taxon>
        <taxon>Gunneridae</taxon>
        <taxon>Pentapetalae</taxon>
        <taxon>asterids</taxon>
        <taxon>campanulids</taxon>
        <taxon>Asterales</taxon>
        <taxon>Asteraceae</taxon>
        <taxon>Cichorioideae</taxon>
        <taxon>Cichorieae</taxon>
        <taxon>Lactucinae</taxon>
        <taxon>Lactuca</taxon>
    </lineage>
</organism>
<evidence type="ECO:0000256" key="3">
    <source>
        <dbReference type="ARBA" id="ARBA00022833"/>
    </source>
</evidence>
<keyword evidence="2 4" id="KW-0863">Zinc-finger</keyword>
<dbReference type="PANTHER" id="PTHR47718:SF12">
    <property type="entry name" value="PROTEIN FAR1-RELATED SEQUENCE"/>
    <property type="match status" value="1"/>
</dbReference>
<dbReference type="SMART" id="SM00575">
    <property type="entry name" value="ZnF_PMZ"/>
    <property type="match status" value="1"/>
</dbReference>
<dbReference type="InterPro" id="IPR004330">
    <property type="entry name" value="FAR1_DNA_bnd_dom"/>
</dbReference>
<dbReference type="AlphaFoldDB" id="A0A9R1WJA7"/>
<evidence type="ECO:0000313" key="7">
    <source>
        <dbReference type="EMBL" id="KAJ0225043.1"/>
    </source>
</evidence>
<dbReference type="InterPro" id="IPR006564">
    <property type="entry name" value="Znf_PMZ"/>
</dbReference>
<evidence type="ECO:0000256" key="5">
    <source>
        <dbReference type="SAM" id="MobiDB-lite"/>
    </source>
</evidence>
<feature type="domain" description="SWIM-type" evidence="6">
    <location>
        <begin position="624"/>
        <end position="660"/>
    </location>
</feature>
<dbReference type="Pfam" id="PF10551">
    <property type="entry name" value="MULE"/>
    <property type="match status" value="1"/>
</dbReference>
<dbReference type="InterPro" id="IPR007527">
    <property type="entry name" value="Znf_SWIM"/>
</dbReference>
<dbReference type="EMBL" id="NBSK02000001">
    <property type="protein sequence ID" value="KAJ0225043.1"/>
    <property type="molecule type" value="Genomic_DNA"/>
</dbReference>
<dbReference type="Proteomes" id="UP000235145">
    <property type="component" value="Unassembled WGS sequence"/>
</dbReference>
<proteinExistence type="predicted"/>
<keyword evidence="1" id="KW-0479">Metal-binding</keyword>
<keyword evidence="3" id="KW-0862">Zinc</keyword>
<dbReference type="PROSITE" id="PS50966">
    <property type="entry name" value="ZF_SWIM"/>
    <property type="match status" value="1"/>
</dbReference>
<evidence type="ECO:0000313" key="8">
    <source>
        <dbReference type="Proteomes" id="UP000235145"/>
    </source>
</evidence>
<sequence length="769" mass="89675">MGDQEPDVNNHIYEEHYLASDDGNGIEDFDFLDNDTLYNDRFQTGESSNPNLEDANNDEDENHFVDEDIEVNIDYSEGQPHVTHEDTEFNIDFIEGQPNVTHDYVSPGGTLYWTSIVLDDIKPKVSSKFNSYGEAETMYRKYALESSFDVRLGRVQKMKNEIITNRHLVCNREGNLNTSKLDTLDIQHKKTQRRKDLFRRNCKAKVVLEIIPGTLTYVVSDFVERHNHELFSKGNMHLSRSKRKLDYSQEIFIHNLSKQNIGPVKAHRLYSALQVGPSVRGGLVTDFKNARRNLNCYIGGRDAKFLVDKMNDRKKNVPSFTFEYKVSNKRLNSLFWADERAKYNYNSFGDIISLDATFSMNKYDMVFVPFTGIDNHKKCVTFGAGLLSKEDGVSYEWLLRAFLKAFRKQPQLVLSDQDPALKKAIDKVFPLAHHRLCMWHITKKLPNKMLEEFKITDNTWMNTMYGLRKSWIPTFFKHIPMSDLMWTTSLSESQNWSFQTTTLTGSYLVMFMMTFESVMERQRHNQILNDFNTTTTFPKFVTRTPYEPHASNVYTRKIFYQVQKEISRSEDNCFQKNVISSNGVDTIIVMEKRKNITIRQISDVDVDDKDEEYNYDCLIRDTEYTVTHSTKDGSFKCTCMHFEHLGILCRHMFCVFKFYGIEQIPEKYILKRWRRDVIPTELLKRRFTNSFADSTSDMTAIDIFSTVDRCVSFLSHDAAKLKLYLDEQNNLKKKFVGDCPNHDLPTRADHFKQLLGVVGHNIESDVNDI</sequence>
<gene>
    <name evidence="7" type="ORF">LSAT_V11C100009150</name>
</gene>
<protein>
    <recommendedName>
        <fullName evidence="6">SWIM-type domain-containing protein</fullName>
    </recommendedName>
</protein>
<evidence type="ECO:0000256" key="2">
    <source>
        <dbReference type="ARBA" id="ARBA00022771"/>
    </source>
</evidence>
<comment type="caution">
    <text evidence="7">The sequence shown here is derived from an EMBL/GenBank/DDBJ whole genome shotgun (WGS) entry which is preliminary data.</text>
</comment>
<accession>A0A9R1WJA7</accession>
<dbReference type="Pfam" id="PF03101">
    <property type="entry name" value="FAR1"/>
    <property type="match status" value="1"/>
</dbReference>
<evidence type="ECO:0000256" key="1">
    <source>
        <dbReference type="ARBA" id="ARBA00022723"/>
    </source>
</evidence>
<dbReference type="InterPro" id="IPR018289">
    <property type="entry name" value="MULE_transposase_dom"/>
</dbReference>
<evidence type="ECO:0000256" key="4">
    <source>
        <dbReference type="PROSITE-ProRule" id="PRU00325"/>
    </source>
</evidence>
<dbReference type="PANTHER" id="PTHR47718">
    <property type="entry name" value="OS01G0519700 PROTEIN"/>
    <property type="match status" value="1"/>
</dbReference>
<evidence type="ECO:0000259" key="6">
    <source>
        <dbReference type="PROSITE" id="PS50966"/>
    </source>
</evidence>
<dbReference type="GO" id="GO:0008270">
    <property type="term" value="F:zinc ion binding"/>
    <property type="evidence" value="ECO:0007669"/>
    <property type="project" value="UniProtKB-KW"/>
</dbReference>
<keyword evidence="8" id="KW-1185">Reference proteome</keyword>
<reference evidence="7 8" key="1">
    <citation type="journal article" date="2017" name="Nat. Commun.">
        <title>Genome assembly with in vitro proximity ligation data and whole-genome triplication in lettuce.</title>
        <authorList>
            <person name="Reyes-Chin-Wo S."/>
            <person name="Wang Z."/>
            <person name="Yang X."/>
            <person name="Kozik A."/>
            <person name="Arikit S."/>
            <person name="Song C."/>
            <person name="Xia L."/>
            <person name="Froenicke L."/>
            <person name="Lavelle D.O."/>
            <person name="Truco M.J."/>
            <person name="Xia R."/>
            <person name="Zhu S."/>
            <person name="Xu C."/>
            <person name="Xu H."/>
            <person name="Xu X."/>
            <person name="Cox K."/>
            <person name="Korf I."/>
            <person name="Meyers B.C."/>
            <person name="Michelmore R.W."/>
        </authorList>
    </citation>
    <scope>NUCLEOTIDE SEQUENCE [LARGE SCALE GENOMIC DNA]</scope>
    <source>
        <strain evidence="8">cv. Salinas</strain>
        <tissue evidence="7">Seedlings</tissue>
    </source>
</reference>
<feature type="region of interest" description="Disordered" evidence="5">
    <location>
        <begin position="40"/>
        <end position="59"/>
    </location>
</feature>